<dbReference type="InterPro" id="IPR041489">
    <property type="entry name" value="PDZ_6"/>
</dbReference>
<dbReference type="RefSeq" id="WP_379752373.1">
    <property type="nucleotide sequence ID" value="NZ_JBHSMR010000008.1"/>
</dbReference>
<keyword evidence="2" id="KW-0732">Signal</keyword>
<dbReference type="PANTHER" id="PTHR32060:SF30">
    <property type="entry name" value="CARBOXY-TERMINAL PROCESSING PROTEASE CTPA"/>
    <property type="match status" value="1"/>
</dbReference>
<dbReference type="PANTHER" id="PTHR32060">
    <property type="entry name" value="TAIL-SPECIFIC PROTEASE"/>
    <property type="match status" value="1"/>
</dbReference>
<evidence type="ECO:0000259" key="3">
    <source>
        <dbReference type="PROSITE" id="PS50106"/>
    </source>
</evidence>
<evidence type="ECO:0000256" key="2">
    <source>
        <dbReference type="SAM" id="SignalP"/>
    </source>
</evidence>
<dbReference type="Gene3D" id="2.30.42.10">
    <property type="match status" value="1"/>
</dbReference>
<dbReference type="Gene3D" id="3.90.226.10">
    <property type="entry name" value="2-enoyl-CoA Hydratase, Chain A, domain 1"/>
    <property type="match status" value="1"/>
</dbReference>
<sequence length="527" mass="55540">MTSPTSSTGRLTATLRLLSTCLAAALTLAACGGGGGNPGTVSNPPSTTTPNTGTGAGTGNAAADPDLATLGDAFDTYWNLCAKPRTGIDPYTGKPYPDKQGTLRDELTFLRAWSNQYYLWYNEIPTDFRMADFTNPVDYFDRLMSPRDKDMYHFTYPTAEWDKLTNSGIELGYGVTWSSGSATAPRTWRVALVEPGSPAAAAGLRRGDQLLTIDGADFVNGSDAATVDKINAGLFPSGAGTSHSFTLKRGIETVAVTMQAQEVAALSVKYTKVIDTPTGKVGYLSFENHNAVAERQLIDSITTLKAAGVNDLVVDLRYNGGGLLHIASELAYMIAGPATQGQVFERLQYNDKIEAAQTPQIIRFSDKAVGFSAGAGTVAEGTTLPYLGLSRVTVLTTSGTCSASEALINGLRGVNVEVNVIGATTCGKPYGFTPVPNCGTTYFSVEFKGVNAKGFGDFANGFTPTCSVADDLDHELGDTSEALLAGALSYRATGICPARTSAQAMAIAVPAQVRPRASQIAIHYRSR</sequence>
<dbReference type="CDD" id="cd07561">
    <property type="entry name" value="Peptidase_S41_CPP_like"/>
    <property type="match status" value="1"/>
</dbReference>
<dbReference type="EMBL" id="JBHSMR010000008">
    <property type="protein sequence ID" value="MFC5477745.1"/>
    <property type="molecule type" value="Genomic_DNA"/>
</dbReference>
<dbReference type="InterPro" id="IPR036034">
    <property type="entry name" value="PDZ_sf"/>
</dbReference>
<dbReference type="PROSITE" id="PS50106">
    <property type="entry name" value="PDZ"/>
    <property type="match status" value="1"/>
</dbReference>
<evidence type="ECO:0000313" key="4">
    <source>
        <dbReference type="EMBL" id="MFC5477745.1"/>
    </source>
</evidence>
<protein>
    <submittedName>
        <fullName evidence="4">S41 family peptidase</fullName>
    </submittedName>
</protein>
<dbReference type="Proteomes" id="UP001596101">
    <property type="component" value="Unassembled WGS sequence"/>
</dbReference>
<name>A0ABW0MJI4_9BURK</name>
<evidence type="ECO:0000313" key="5">
    <source>
        <dbReference type="Proteomes" id="UP001596101"/>
    </source>
</evidence>
<comment type="caution">
    <text evidence="4">The sequence shown here is derived from an EMBL/GenBank/DDBJ whole genome shotgun (WGS) entry which is preliminary data.</text>
</comment>
<dbReference type="InterPro" id="IPR005151">
    <property type="entry name" value="Tail-specific_protease"/>
</dbReference>
<feature type="signal peptide" evidence="2">
    <location>
        <begin position="1"/>
        <end position="32"/>
    </location>
</feature>
<dbReference type="InterPro" id="IPR029045">
    <property type="entry name" value="ClpP/crotonase-like_dom_sf"/>
</dbReference>
<reference evidence="5" key="1">
    <citation type="journal article" date="2019" name="Int. J. Syst. Evol. Microbiol.">
        <title>The Global Catalogue of Microorganisms (GCM) 10K type strain sequencing project: providing services to taxonomists for standard genome sequencing and annotation.</title>
        <authorList>
            <consortium name="The Broad Institute Genomics Platform"/>
            <consortium name="The Broad Institute Genome Sequencing Center for Infectious Disease"/>
            <person name="Wu L."/>
            <person name="Ma J."/>
        </authorList>
    </citation>
    <scope>NUCLEOTIDE SEQUENCE [LARGE SCALE GENOMIC DNA]</scope>
    <source>
        <strain evidence="5">CCUG 43111</strain>
    </source>
</reference>
<dbReference type="InterPro" id="IPR001478">
    <property type="entry name" value="PDZ"/>
</dbReference>
<feature type="chain" id="PRO_5045496369" evidence="2">
    <location>
        <begin position="33"/>
        <end position="527"/>
    </location>
</feature>
<organism evidence="4 5">
    <name type="scientific">Massilia suwonensis</name>
    <dbReference type="NCBI Taxonomy" id="648895"/>
    <lineage>
        <taxon>Bacteria</taxon>
        <taxon>Pseudomonadati</taxon>
        <taxon>Pseudomonadota</taxon>
        <taxon>Betaproteobacteria</taxon>
        <taxon>Burkholderiales</taxon>
        <taxon>Oxalobacteraceae</taxon>
        <taxon>Telluria group</taxon>
        <taxon>Massilia</taxon>
    </lineage>
</organism>
<evidence type="ECO:0000256" key="1">
    <source>
        <dbReference type="SAM" id="MobiDB-lite"/>
    </source>
</evidence>
<dbReference type="SUPFAM" id="SSF50156">
    <property type="entry name" value="PDZ domain-like"/>
    <property type="match status" value="1"/>
</dbReference>
<accession>A0ABW0MJI4</accession>
<dbReference type="InterPro" id="IPR041613">
    <property type="entry name" value="Pept_S41_N"/>
</dbReference>
<dbReference type="SUPFAM" id="SSF52096">
    <property type="entry name" value="ClpP/crotonase"/>
    <property type="match status" value="1"/>
</dbReference>
<feature type="region of interest" description="Disordered" evidence="1">
    <location>
        <begin position="39"/>
        <end position="62"/>
    </location>
</feature>
<dbReference type="Pfam" id="PF17820">
    <property type="entry name" value="PDZ_6"/>
    <property type="match status" value="1"/>
</dbReference>
<dbReference type="Pfam" id="PF03572">
    <property type="entry name" value="Peptidase_S41"/>
    <property type="match status" value="1"/>
</dbReference>
<dbReference type="Gene3D" id="3.30.750.170">
    <property type="match status" value="1"/>
</dbReference>
<keyword evidence="5" id="KW-1185">Reference proteome</keyword>
<gene>
    <name evidence="4" type="ORF">ACFPQ5_06070</name>
</gene>
<proteinExistence type="predicted"/>
<dbReference type="Pfam" id="PF18294">
    <property type="entry name" value="Pept_S41_N"/>
    <property type="match status" value="1"/>
</dbReference>
<feature type="domain" description="PDZ" evidence="3">
    <location>
        <begin position="158"/>
        <end position="221"/>
    </location>
</feature>